<reference evidence="3 4" key="1">
    <citation type="submission" date="2016-10" db="EMBL/GenBank/DDBJ databases">
        <authorList>
            <person name="de Groot N.N."/>
        </authorList>
    </citation>
    <scope>NUCLEOTIDE SEQUENCE [LARGE SCALE GENOMIC DNA]</scope>
    <source>
        <strain evidence="3 4">DSM 19182</strain>
    </source>
</reference>
<dbReference type="RefSeq" id="WP_091489803.1">
    <property type="nucleotide sequence ID" value="NZ_FOBL01000044.1"/>
</dbReference>
<dbReference type="Proteomes" id="UP000321425">
    <property type="component" value="Unassembled WGS sequence"/>
</dbReference>
<feature type="transmembrane region" description="Helical" evidence="1">
    <location>
        <begin position="294"/>
        <end position="313"/>
    </location>
</feature>
<evidence type="ECO:0000313" key="4">
    <source>
        <dbReference type="Proteomes" id="UP000198548"/>
    </source>
</evidence>
<feature type="transmembrane region" description="Helical" evidence="1">
    <location>
        <begin position="20"/>
        <end position="38"/>
    </location>
</feature>
<accession>A0A1H7X1V6</accession>
<dbReference type="AlphaFoldDB" id="A0A1H7X1V6"/>
<keyword evidence="5" id="KW-1185">Reference proteome</keyword>
<evidence type="ECO:0008006" key="6">
    <source>
        <dbReference type="Google" id="ProtNLM"/>
    </source>
</evidence>
<keyword evidence="1" id="KW-0812">Transmembrane</keyword>
<name>A0A1H7X1V6_9LACT</name>
<feature type="transmembrane region" description="Helical" evidence="1">
    <location>
        <begin position="269"/>
        <end position="287"/>
    </location>
</feature>
<dbReference type="STRING" id="426703.SAMN04488100_1442"/>
<keyword evidence="1" id="KW-1133">Transmembrane helix</keyword>
<dbReference type="EMBL" id="FOBL01000044">
    <property type="protein sequence ID" value="SEM27830.1"/>
    <property type="molecule type" value="Genomic_DNA"/>
</dbReference>
<evidence type="ECO:0000313" key="2">
    <source>
        <dbReference type="EMBL" id="GEK90232.1"/>
    </source>
</evidence>
<protein>
    <recommendedName>
        <fullName evidence="6">ABC-2 family transporter protein</fullName>
    </recommendedName>
</protein>
<keyword evidence="1" id="KW-0472">Membrane</keyword>
<sequence>MKAYLNFEGKLFLKNAKNKLMFLVFFVFLLLIVFFIYIRDVGNIEHTVYREMNNNRIAVGTLSASTYEDQDQSEFFDKLYSQQQLVAGQDVALRFENDEWLTEASLELAELQIELHKYEQLDELNDDLQEIVPSMHQAQTNRAFFSYIEEEVLPIMENRESAAGFLMTFFESFGIAAFLFLLLFSGSIISADFEHQTMVKGYPLTYERKTASKIAIYTVASFLSIVVLTAVFTGSLALLTETGLFNYPMVLYQSGSYDAVSLSAYAIRYFLYLFVLSLHVISLAAFLNTLTRNMYATLFAGLFLYALPFFIQIESAVWQWLPVQFYHVFHVLSGEAAYLTGVSSLSYLYGIGNLLIWGIGFIACIYMYQSMVSQKNQSHSKTAAIESI</sequence>
<dbReference type="EMBL" id="BJUX01000039">
    <property type="protein sequence ID" value="GEK90232.1"/>
    <property type="molecule type" value="Genomic_DNA"/>
</dbReference>
<evidence type="ECO:0000313" key="5">
    <source>
        <dbReference type="Proteomes" id="UP000321425"/>
    </source>
</evidence>
<proteinExistence type="predicted"/>
<feature type="transmembrane region" description="Helical" evidence="1">
    <location>
        <begin position="214"/>
        <end position="239"/>
    </location>
</feature>
<feature type="transmembrane region" description="Helical" evidence="1">
    <location>
        <begin position="173"/>
        <end position="193"/>
    </location>
</feature>
<organism evidence="3 4">
    <name type="scientific">Alkalibacterium putridalgicola</name>
    <dbReference type="NCBI Taxonomy" id="426703"/>
    <lineage>
        <taxon>Bacteria</taxon>
        <taxon>Bacillati</taxon>
        <taxon>Bacillota</taxon>
        <taxon>Bacilli</taxon>
        <taxon>Lactobacillales</taxon>
        <taxon>Carnobacteriaceae</taxon>
        <taxon>Alkalibacterium</taxon>
    </lineage>
</organism>
<evidence type="ECO:0000256" key="1">
    <source>
        <dbReference type="SAM" id="Phobius"/>
    </source>
</evidence>
<reference evidence="2 5" key="2">
    <citation type="submission" date="2019-07" db="EMBL/GenBank/DDBJ databases">
        <title>Whole genome shotgun sequence of Alkalibacterium putridalgicola NBRC 103243.</title>
        <authorList>
            <person name="Hosoyama A."/>
            <person name="Uohara A."/>
            <person name="Ohji S."/>
            <person name="Ichikawa N."/>
        </authorList>
    </citation>
    <scope>NUCLEOTIDE SEQUENCE [LARGE SCALE GENOMIC DNA]</scope>
    <source>
        <strain evidence="2 5">NBRC 103243</strain>
    </source>
</reference>
<dbReference type="OrthoDB" id="2167251at2"/>
<evidence type="ECO:0000313" key="3">
    <source>
        <dbReference type="EMBL" id="SEM27830.1"/>
    </source>
</evidence>
<gene>
    <name evidence="2" type="ORF">APU01nite_22710</name>
    <name evidence="3" type="ORF">SAMN04488100_1442</name>
</gene>
<feature type="transmembrane region" description="Helical" evidence="1">
    <location>
        <begin position="347"/>
        <end position="368"/>
    </location>
</feature>
<dbReference type="Proteomes" id="UP000198548">
    <property type="component" value="Unassembled WGS sequence"/>
</dbReference>